<keyword evidence="6" id="KW-0472">Membrane</keyword>
<dbReference type="GO" id="GO:0015031">
    <property type="term" value="P:protein transport"/>
    <property type="evidence" value="ECO:0007669"/>
    <property type="project" value="UniProtKB-KW"/>
</dbReference>
<keyword evidence="5" id="KW-0496">Mitochondrion</keyword>
<sequence>MELHVWGTPSEISLLSPQSIAIYWYMSLCVPSELYEVVTSCNTDLSLSGQLPTLICHGEGTQYDGLMDILRYLDQQGFSLDTGLLREQRAINEGLVLYVEDKFQLITDYCLFLNKSNYEQYTRSLYSKYLPFPMQYNAPIVARSRAKLNCERIGLKVEDKSQVTEEMMKNVPSVSKIHRMKYESMIEDKLLMKNSVTNMSCLRQLDEYVGRVLELQAELNANHEGDTLGLFGENKLTSGDLIILAHIYVWTRAALPDQFIKTFLDKSYPHISTQLEHLLQERINPATDHVQIRLPSFTESPNLFNSIKHLVI</sequence>
<name>A0A0H5C0F5_CYBJN</name>
<evidence type="ECO:0000259" key="7">
    <source>
        <dbReference type="Pfam" id="PF10568"/>
    </source>
</evidence>
<evidence type="ECO:0000256" key="4">
    <source>
        <dbReference type="ARBA" id="ARBA00022927"/>
    </source>
</evidence>
<evidence type="ECO:0008006" key="11">
    <source>
        <dbReference type="Google" id="ProtNLM"/>
    </source>
</evidence>
<feature type="domain" description="Mitochondrial outer membrane transport complex Sam37/metaxin N-terminal" evidence="7">
    <location>
        <begin position="19"/>
        <end position="140"/>
    </location>
</feature>
<dbReference type="Pfam" id="PF11801">
    <property type="entry name" value="Tom37_C"/>
    <property type="match status" value="1"/>
</dbReference>
<keyword evidence="4" id="KW-0653">Protein transport</keyword>
<reference evidence="10" key="1">
    <citation type="journal article" date="2015" name="J. Biotechnol.">
        <title>The structure of the Cyberlindnera jadinii genome and its relation to Candida utilis analyzed by the occurrence of single nucleotide polymorphisms.</title>
        <authorList>
            <person name="Rupp O."/>
            <person name="Brinkrolf K."/>
            <person name="Buerth C."/>
            <person name="Kunigo M."/>
            <person name="Schneider J."/>
            <person name="Jaenicke S."/>
            <person name="Goesmann A."/>
            <person name="Puehler A."/>
            <person name="Jaeger K.-E."/>
            <person name="Ernst J.F."/>
        </authorList>
    </citation>
    <scope>NUCLEOTIDE SEQUENCE [LARGE SCALE GENOMIC DNA]</scope>
    <source>
        <strain evidence="10">ATCC 18201 / CBS 1600 / BCRC 20928 / JCM 3617 / NBRC 0987 / NRRL Y-1542</strain>
    </source>
</reference>
<comment type="subcellular location">
    <subcellularLocation>
        <location evidence="1">Mitochondrion outer membrane</location>
    </subcellularLocation>
</comment>
<dbReference type="InterPro" id="IPR019564">
    <property type="entry name" value="Sam37/metaxin_N"/>
</dbReference>
<dbReference type="InterPro" id="IPR031317">
    <property type="entry name" value="Tom37_C"/>
</dbReference>
<evidence type="ECO:0000256" key="6">
    <source>
        <dbReference type="ARBA" id="ARBA00023136"/>
    </source>
</evidence>
<proteinExistence type="predicted"/>
<evidence type="ECO:0000313" key="9">
    <source>
        <dbReference type="EMBL" id="CEP21240.1"/>
    </source>
</evidence>
<evidence type="ECO:0000313" key="10">
    <source>
        <dbReference type="Proteomes" id="UP000038830"/>
    </source>
</evidence>
<feature type="domain" description="Tom37 C-terminal" evidence="8">
    <location>
        <begin position="164"/>
        <end position="310"/>
    </location>
</feature>
<dbReference type="AlphaFoldDB" id="A0A0H5C0F5"/>
<evidence type="ECO:0000256" key="3">
    <source>
        <dbReference type="ARBA" id="ARBA00022787"/>
    </source>
</evidence>
<dbReference type="Proteomes" id="UP000038830">
    <property type="component" value="Unassembled WGS sequence"/>
</dbReference>
<keyword evidence="2" id="KW-0813">Transport</keyword>
<dbReference type="PANTHER" id="PTHR12289:SF41">
    <property type="entry name" value="FAILED AXON CONNECTIONS-RELATED"/>
    <property type="match status" value="1"/>
</dbReference>
<gene>
    <name evidence="9" type="ORF">BN1211_1291</name>
</gene>
<accession>A0A0H5C0F5</accession>
<dbReference type="EMBL" id="CDQK01000002">
    <property type="protein sequence ID" value="CEP21240.1"/>
    <property type="molecule type" value="Genomic_DNA"/>
</dbReference>
<dbReference type="GO" id="GO:0007005">
    <property type="term" value="P:mitochondrion organization"/>
    <property type="evidence" value="ECO:0007669"/>
    <property type="project" value="TreeGrafter"/>
</dbReference>
<dbReference type="Pfam" id="PF10568">
    <property type="entry name" value="Tom37"/>
    <property type="match status" value="1"/>
</dbReference>
<organism evidence="9 10">
    <name type="scientific">Cyberlindnera jadinii (strain ATCC 18201 / CBS 1600 / BCRC 20928 / JCM 3617 / NBRC 0987 / NRRL Y-1542)</name>
    <name type="common">Torula yeast</name>
    <name type="synonym">Candida utilis</name>
    <dbReference type="NCBI Taxonomy" id="983966"/>
    <lineage>
        <taxon>Eukaryota</taxon>
        <taxon>Fungi</taxon>
        <taxon>Dikarya</taxon>
        <taxon>Ascomycota</taxon>
        <taxon>Saccharomycotina</taxon>
        <taxon>Saccharomycetes</taxon>
        <taxon>Phaffomycetales</taxon>
        <taxon>Phaffomycetaceae</taxon>
        <taxon>Cyberlindnera</taxon>
    </lineage>
</organism>
<evidence type="ECO:0000259" key="8">
    <source>
        <dbReference type="Pfam" id="PF11801"/>
    </source>
</evidence>
<keyword evidence="3" id="KW-1000">Mitochondrion outer membrane</keyword>
<dbReference type="GO" id="GO:0001401">
    <property type="term" value="C:SAM complex"/>
    <property type="evidence" value="ECO:0007669"/>
    <property type="project" value="InterPro"/>
</dbReference>
<evidence type="ECO:0000256" key="5">
    <source>
        <dbReference type="ARBA" id="ARBA00023128"/>
    </source>
</evidence>
<protein>
    <recommendedName>
        <fullName evidence="11">Mitochondrial outer membrane transport complex Sam37/metaxin N-terminal domain-containing protein</fullName>
    </recommendedName>
</protein>
<evidence type="ECO:0000256" key="1">
    <source>
        <dbReference type="ARBA" id="ARBA00004294"/>
    </source>
</evidence>
<evidence type="ECO:0000256" key="2">
    <source>
        <dbReference type="ARBA" id="ARBA00022448"/>
    </source>
</evidence>
<dbReference type="InterPro" id="IPR050931">
    <property type="entry name" value="Mito_Protein_Transport_Metaxin"/>
</dbReference>
<dbReference type="PANTHER" id="PTHR12289">
    <property type="entry name" value="METAXIN RELATED"/>
    <property type="match status" value="1"/>
</dbReference>